<dbReference type="NCBIfam" id="TIGR00199">
    <property type="entry name" value="PncC_domain"/>
    <property type="match status" value="1"/>
</dbReference>
<feature type="domain" description="CinA C-terminal" evidence="1">
    <location>
        <begin position="3"/>
        <end position="153"/>
    </location>
</feature>
<comment type="caution">
    <text evidence="2">The sequence shown here is derived from an EMBL/GenBank/DDBJ whole genome shotgun (WGS) entry which is preliminary data.</text>
</comment>
<organism evidence="2 3">
    <name type="scientific">Candidatus Cryptobacteroides merdipullorum</name>
    <dbReference type="NCBI Taxonomy" id="2840771"/>
    <lineage>
        <taxon>Bacteria</taxon>
        <taxon>Pseudomonadati</taxon>
        <taxon>Bacteroidota</taxon>
        <taxon>Bacteroidia</taxon>
        <taxon>Bacteroidales</taxon>
        <taxon>Candidatus Cryptobacteroides</taxon>
    </lineage>
</organism>
<dbReference type="Pfam" id="PF02464">
    <property type="entry name" value="CinA"/>
    <property type="match status" value="1"/>
</dbReference>
<accession>A0A9D1KHI1</accession>
<proteinExistence type="predicted"/>
<evidence type="ECO:0000259" key="1">
    <source>
        <dbReference type="Pfam" id="PF02464"/>
    </source>
</evidence>
<protein>
    <submittedName>
        <fullName evidence="2">CinA family protein</fullName>
    </submittedName>
</protein>
<gene>
    <name evidence="2" type="ORF">IAC35_07960</name>
</gene>
<dbReference type="EMBL" id="DVLC01000141">
    <property type="protein sequence ID" value="HIT47771.1"/>
    <property type="molecule type" value="Genomic_DNA"/>
</dbReference>
<evidence type="ECO:0000313" key="3">
    <source>
        <dbReference type="Proteomes" id="UP000886881"/>
    </source>
</evidence>
<sequence>MKQEIQYRIASLLKGSGRTLSAAESCTGGEISHLITTVSGSSEYYLGSVTSYAVPVKEKLLGVPAQTIEEFGVVSSEVAAAMAEGVRSALGSTYSVSTTGLAEGGDDRYPEGTVWIGVSGPAGTRTMLYNCDFGRKGNIRSFAEAALKFLAAYIEETNNQYI</sequence>
<dbReference type="Proteomes" id="UP000886881">
    <property type="component" value="Unassembled WGS sequence"/>
</dbReference>
<name>A0A9D1KHI1_9BACT</name>
<dbReference type="InterPro" id="IPR036653">
    <property type="entry name" value="CinA-like_C"/>
</dbReference>
<dbReference type="Gene3D" id="3.90.950.20">
    <property type="entry name" value="CinA-like"/>
    <property type="match status" value="1"/>
</dbReference>
<dbReference type="AlphaFoldDB" id="A0A9D1KHI1"/>
<reference evidence="2" key="1">
    <citation type="submission" date="2020-10" db="EMBL/GenBank/DDBJ databases">
        <authorList>
            <person name="Gilroy R."/>
        </authorList>
    </citation>
    <scope>NUCLEOTIDE SEQUENCE</scope>
    <source>
        <strain evidence="2">ChiHecec2B26-709</strain>
    </source>
</reference>
<dbReference type="SUPFAM" id="SSF142433">
    <property type="entry name" value="CinA-like"/>
    <property type="match status" value="1"/>
</dbReference>
<reference evidence="2" key="2">
    <citation type="journal article" date="2021" name="PeerJ">
        <title>Extensive microbial diversity within the chicken gut microbiome revealed by metagenomics and culture.</title>
        <authorList>
            <person name="Gilroy R."/>
            <person name="Ravi A."/>
            <person name="Getino M."/>
            <person name="Pursley I."/>
            <person name="Horton D.L."/>
            <person name="Alikhan N.F."/>
            <person name="Baker D."/>
            <person name="Gharbi K."/>
            <person name="Hall N."/>
            <person name="Watson M."/>
            <person name="Adriaenssens E.M."/>
            <person name="Foster-Nyarko E."/>
            <person name="Jarju S."/>
            <person name="Secka A."/>
            <person name="Antonio M."/>
            <person name="Oren A."/>
            <person name="Chaudhuri R.R."/>
            <person name="La Ragione R."/>
            <person name="Hildebrand F."/>
            <person name="Pallen M.J."/>
        </authorList>
    </citation>
    <scope>NUCLEOTIDE SEQUENCE</scope>
    <source>
        <strain evidence="2">ChiHecec2B26-709</strain>
    </source>
</reference>
<evidence type="ECO:0000313" key="2">
    <source>
        <dbReference type="EMBL" id="HIT47771.1"/>
    </source>
</evidence>
<dbReference type="InterPro" id="IPR008136">
    <property type="entry name" value="CinA_C"/>
</dbReference>